<organism evidence="2 3">
    <name type="scientific">Chara braunii</name>
    <name type="common">Braun's stonewort</name>
    <dbReference type="NCBI Taxonomy" id="69332"/>
    <lineage>
        <taxon>Eukaryota</taxon>
        <taxon>Viridiplantae</taxon>
        <taxon>Streptophyta</taxon>
        <taxon>Charophyceae</taxon>
        <taxon>Charales</taxon>
        <taxon>Characeae</taxon>
        <taxon>Chara</taxon>
    </lineage>
</organism>
<feature type="region of interest" description="Disordered" evidence="1">
    <location>
        <begin position="170"/>
        <end position="202"/>
    </location>
</feature>
<keyword evidence="3" id="KW-1185">Reference proteome</keyword>
<evidence type="ECO:0000313" key="2">
    <source>
        <dbReference type="EMBL" id="GBG93491.1"/>
    </source>
</evidence>
<evidence type="ECO:0000256" key="1">
    <source>
        <dbReference type="SAM" id="MobiDB-lite"/>
    </source>
</evidence>
<feature type="compositionally biased region" description="Basic and acidic residues" evidence="1">
    <location>
        <begin position="284"/>
        <end position="317"/>
    </location>
</feature>
<gene>
    <name evidence="2" type="ORF">CBR_g71816</name>
</gene>
<feature type="compositionally biased region" description="Polar residues" evidence="1">
    <location>
        <begin position="142"/>
        <end position="152"/>
    </location>
</feature>
<feature type="compositionally biased region" description="Basic and acidic residues" evidence="1">
    <location>
        <begin position="183"/>
        <end position="193"/>
    </location>
</feature>
<sequence length="1075" mass="120346">SDGSVDENAKGCKVVGKMFGGYDRGAMPLPFFVPLAPGHDEAVHVTDFLETWASSVPSGSAMDVGTGTSISGPVRFAGGECFKRCTGGQGGLPTSPPDKEVGMLDDSEDDHLRAPLKPGLQRSRRQGLFGEATPHGGGVGKQLQQASGSTTPRRLVEKIGEFVRGRKVAEVSSGDRAGSSQVREVRGADETTRWARPAPAQLHTEASLQREAGGNVAGEEEVFEMGFFREKTPEMTQSGGKRNLPVEEEREGVDALKRQRKEKGSALTPMSREGGSVEKRKRVGGGDETPKDSLTRRRTGESSGKRSKSSSEKKADEGESGEGDDDVDINLNAFNLDNAFFLEMKTGVQRDVHNARAAMKVKDHPVFNYYNFCECPFRPIYFPDDEFDGYAHVSSEDNMKDKKNPPRLQILSMRDIRNIWKIKGKPRVVLNNTSKKKEEVRTWVQFMALAMKKTPYTPLWNLSTEENKKKEWAEKLRYYLPLAMADDSVFALGEKFYDEWSRGKLLASDGRRWTEKPPTHEEVAKPGLSTVTNSQGLKKHVWYVKVDDPLLKKGRGKAKKGVEEKTYYVQIPEPDVHCWKELADLTDREKRRLLNGPRLLTHPVYKGAVAEDDAAALRRKQKVTPTDVEEKSFKSLTFSDFGNLSQRGVVYKEGERNPNQLCNQLFFFCGLADAVLSLGKPHAQVVWSLLQQGRHVLAVDGDTTQLEYTVQFVTHQVSSGAFACDFHHVVVEPVYDMNKDMFFKLTPKKRRQVYSFLVGHQPRFRFDEQYVMRKQVAIVVLQGYHGASRVGAVNFIKRLEYVFFDEGVDDPDDFTLKNYKLAFGEKDDFNIETEQEESVEDDLFDLDGQLAIFNAQVFESPSVCKPGTPLGTPTSGGPTPVSSSAPVKRGGLSRLRSSPGDSLRLTPQPERLKPGQPVPQDHPHLLAPERPYHMGDKHTFSAAEDWGHDVVWHPDHFQPVLLDGEWAVAVRDVSGGWVYDERWDLEAFKAHAYDAVLERLSEVNRRRKDDPALRAYGDTLLEFLQSNKWLEVSSAFYNLPSSPSINQVSWELPGITPRSEVVKRKSRGKEDEGDG</sequence>
<name>A0A388MG05_CHABU</name>
<feature type="region of interest" description="Disordered" evidence="1">
    <location>
        <begin position="228"/>
        <end position="328"/>
    </location>
</feature>
<feature type="compositionally biased region" description="Basic and acidic residues" evidence="1">
    <location>
        <begin position="244"/>
        <end position="257"/>
    </location>
</feature>
<dbReference type="Proteomes" id="UP000265515">
    <property type="component" value="Unassembled WGS sequence"/>
</dbReference>
<feature type="compositionally biased region" description="Acidic residues" evidence="1">
    <location>
        <begin position="318"/>
        <end position="328"/>
    </location>
</feature>
<feature type="region of interest" description="Disordered" evidence="1">
    <location>
        <begin position="128"/>
        <end position="153"/>
    </location>
</feature>
<accession>A0A388MG05</accession>
<feature type="compositionally biased region" description="Low complexity" evidence="1">
    <location>
        <begin position="866"/>
        <end position="886"/>
    </location>
</feature>
<evidence type="ECO:0000313" key="3">
    <source>
        <dbReference type="Proteomes" id="UP000265515"/>
    </source>
</evidence>
<protein>
    <submittedName>
        <fullName evidence="2">Uncharacterized protein</fullName>
    </submittedName>
</protein>
<proteinExistence type="predicted"/>
<dbReference type="Gramene" id="GBG93491">
    <property type="protein sequence ID" value="GBG93491"/>
    <property type="gene ID" value="CBR_g71816"/>
</dbReference>
<dbReference type="EMBL" id="BFEA01002004">
    <property type="protein sequence ID" value="GBG93491.1"/>
    <property type="molecule type" value="Genomic_DNA"/>
</dbReference>
<dbReference type="AlphaFoldDB" id="A0A388MG05"/>
<feature type="region of interest" description="Disordered" evidence="1">
    <location>
        <begin position="863"/>
        <end position="934"/>
    </location>
</feature>
<feature type="non-terminal residue" evidence="2">
    <location>
        <position position="1"/>
    </location>
</feature>
<reference evidence="2 3" key="1">
    <citation type="journal article" date="2018" name="Cell">
        <title>The Chara Genome: Secondary Complexity and Implications for Plant Terrestrialization.</title>
        <authorList>
            <person name="Nishiyama T."/>
            <person name="Sakayama H."/>
            <person name="Vries J.D."/>
            <person name="Buschmann H."/>
            <person name="Saint-Marcoux D."/>
            <person name="Ullrich K.K."/>
            <person name="Haas F.B."/>
            <person name="Vanderstraeten L."/>
            <person name="Becker D."/>
            <person name="Lang D."/>
            <person name="Vosolsobe S."/>
            <person name="Rombauts S."/>
            <person name="Wilhelmsson P.K.I."/>
            <person name="Janitza P."/>
            <person name="Kern R."/>
            <person name="Heyl A."/>
            <person name="Rumpler F."/>
            <person name="Villalobos L.I.A.C."/>
            <person name="Clay J.M."/>
            <person name="Skokan R."/>
            <person name="Toyoda A."/>
            <person name="Suzuki Y."/>
            <person name="Kagoshima H."/>
            <person name="Schijlen E."/>
            <person name="Tajeshwar N."/>
            <person name="Catarino B."/>
            <person name="Hetherington A.J."/>
            <person name="Saltykova A."/>
            <person name="Bonnot C."/>
            <person name="Breuninger H."/>
            <person name="Symeonidi A."/>
            <person name="Radhakrishnan G.V."/>
            <person name="Van Nieuwerburgh F."/>
            <person name="Deforce D."/>
            <person name="Chang C."/>
            <person name="Karol K.G."/>
            <person name="Hedrich R."/>
            <person name="Ulvskov P."/>
            <person name="Glockner G."/>
            <person name="Delwiche C.F."/>
            <person name="Petrasek J."/>
            <person name="Van de Peer Y."/>
            <person name="Friml J."/>
            <person name="Beilby M."/>
            <person name="Dolan L."/>
            <person name="Kohara Y."/>
            <person name="Sugano S."/>
            <person name="Fujiyama A."/>
            <person name="Delaux P.-M."/>
            <person name="Quint M."/>
            <person name="TheiBen G."/>
            <person name="Hagemann M."/>
            <person name="Harholt J."/>
            <person name="Dunand C."/>
            <person name="Zachgo S."/>
            <person name="Langdale J."/>
            <person name="Maumus F."/>
            <person name="Straeten D.V.D."/>
            <person name="Gould S.B."/>
            <person name="Rensing S.A."/>
        </authorList>
    </citation>
    <scope>NUCLEOTIDE SEQUENCE [LARGE SCALE GENOMIC DNA]</scope>
    <source>
        <strain evidence="2 3">S276</strain>
    </source>
</reference>
<comment type="caution">
    <text evidence="2">The sequence shown here is derived from an EMBL/GenBank/DDBJ whole genome shotgun (WGS) entry which is preliminary data.</text>
</comment>